<keyword evidence="10" id="KW-1133">Transmembrane helix</keyword>
<feature type="signal peptide" evidence="11">
    <location>
        <begin position="1"/>
        <end position="19"/>
    </location>
</feature>
<proteinExistence type="inferred from homology"/>
<dbReference type="GO" id="GO:0098552">
    <property type="term" value="C:side of membrane"/>
    <property type="evidence" value="ECO:0007669"/>
    <property type="project" value="UniProtKB-KW"/>
</dbReference>
<keyword evidence="14" id="KW-1185">Reference proteome</keyword>
<evidence type="ECO:0000256" key="7">
    <source>
        <dbReference type="ARBA" id="ARBA00023157"/>
    </source>
</evidence>
<protein>
    <recommendedName>
        <fullName evidence="12">CFEM domain-containing protein</fullName>
    </recommendedName>
</protein>
<evidence type="ECO:0000256" key="8">
    <source>
        <dbReference type="ARBA" id="ARBA00023288"/>
    </source>
</evidence>
<feature type="domain" description="CFEM" evidence="12">
    <location>
        <begin position="27"/>
        <end position="144"/>
    </location>
</feature>
<feature type="transmembrane region" description="Helical" evidence="10">
    <location>
        <begin position="315"/>
        <end position="336"/>
    </location>
</feature>
<dbReference type="Proteomes" id="UP000283090">
    <property type="component" value="Unassembled WGS sequence"/>
</dbReference>
<dbReference type="OrthoDB" id="5292518at2759"/>
<evidence type="ECO:0000256" key="6">
    <source>
        <dbReference type="ARBA" id="ARBA00022729"/>
    </source>
</evidence>
<reference evidence="13 14" key="1">
    <citation type="submission" date="2019-01" db="EMBL/GenBank/DDBJ databases">
        <title>Intercellular communication is required for trap formation in the nematode-trapping fungus Duddingtonia flagrans.</title>
        <authorList>
            <person name="Youssar L."/>
            <person name="Wernet V."/>
            <person name="Hensel N."/>
            <person name="Hildebrandt H.-G."/>
            <person name="Fischer R."/>
        </authorList>
    </citation>
    <scope>NUCLEOTIDE SEQUENCE [LARGE SCALE GENOMIC DNA]</scope>
    <source>
        <strain evidence="13 14">CBS H-5679</strain>
    </source>
</reference>
<keyword evidence="4" id="KW-0964">Secreted</keyword>
<keyword evidence="7 9" id="KW-1015">Disulfide bond</keyword>
<organism evidence="13 14">
    <name type="scientific">Arthrobotrys flagrans</name>
    <name type="common">Nematode-trapping fungus</name>
    <name type="synonym">Trichothecium flagrans</name>
    <dbReference type="NCBI Taxonomy" id="97331"/>
    <lineage>
        <taxon>Eukaryota</taxon>
        <taxon>Fungi</taxon>
        <taxon>Dikarya</taxon>
        <taxon>Ascomycota</taxon>
        <taxon>Pezizomycotina</taxon>
        <taxon>Orbiliomycetes</taxon>
        <taxon>Orbiliales</taxon>
        <taxon>Orbiliaceae</taxon>
        <taxon>Arthrobotrys</taxon>
    </lineage>
</organism>
<dbReference type="AlphaFoldDB" id="A0A437A3Y8"/>
<feature type="chain" id="PRO_5019563366" description="CFEM domain-containing protein" evidence="11">
    <location>
        <begin position="20"/>
        <end position="360"/>
    </location>
</feature>
<dbReference type="PROSITE" id="PS52012">
    <property type="entry name" value="CFEM"/>
    <property type="match status" value="1"/>
</dbReference>
<evidence type="ECO:0000256" key="2">
    <source>
        <dbReference type="ARBA" id="ARBA00004613"/>
    </source>
</evidence>
<dbReference type="VEuPathDB" id="FungiDB:DFL_004180"/>
<comment type="caution">
    <text evidence="9">Lacks conserved residue(s) required for the propagation of feature annotation.</text>
</comment>
<keyword evidence="10" id="KW-0812">Transmembrane</keyword>
<dbReference type="RefSeq" id="XP_067491420.1">
    <property type="nucleotide sequence ID" value="XM_067633231.1"/>
</dbReference>
<dbReference type="GeneID" id="93586491"/>
<dbReference type="Pfam" id="PF05730">
    <property type="entry name" value="CFEM"/>
    <property type="match status" value="1"/>
</dbReference>
<dbReference type="SMART" id="SM00747">
    <property type="entry name" value="CFEM"/>
    <property type="match status" value="2"/>
</dbReference>
<evidence type="ECO:0000256" key="4">
    <source>
        <dbReference type="ARBA" id="ARBA00022525"/>
    </source>
</evidence>
<evidence type="ECO:0000313" key="14">
    <source>
        <dbReference type="Proteomes" id="UP000283090"/>
    </source>
</evidence>
<evidence type="ECO:0000256" key="9">
    <source>
        <dbReference type="PROSITE-ProRule" id="PRU01356"/>
    </source>
</evidence>
<dbReference type="EMBL" id="SAEB01000006">
    <property type="protein sequence ID" value="RVD85876.1"/>
    <property type="molecule type" value="Genomic_DNA"/>
</dbReference>
<evidence type="ECO:0000313" key="13">
    <source>
        <dbReference type="EMBL" id="RVD85876.1"/>
    </source>
</evidence>
<dbReference type="InterPro" id="IPR008427">
    <property type="entry name" value="Extracellular_membr_CFEM_dom"/>
</dbReference>
<evidence type="ECO:0000259" key="12">
    <source>
        <dbReference type="PROSITE" id="PS52012"/>
    </source>
</evidence>
<comment type="similarity">
    <text evidence="3">Belongs to the RBT5 family.</text>
</comment>
<accession>A0A437A3Y8</accession>
<comment type="caution">
    <text evidence="13">The sequence shown here is derived from an EMBL/GenBank/DDBJ whole genome shotgun (WGS) entry which is preliminary data.</text>
</comment>
<keyword evidence="6 11" id="KW-0732">Signal</keyword>
<sequence length="360" mass="38823">MRLPTPLLLVLIGALEVTAQATASLTRTASGSSSGGPTPTTTGANRITYGHLPSCASECVASAVRSVPCAPFVGSCLCALPTDRISYQLPVECVKAKCGQGDIDAEEKWRESVCSGVTSTSSVGLASLVKGTTSTVPPAEVTATEICESGWKGCPKGLNGGCCPNDGFCNLLDCQPSPVAPSINVTKINSPTEVPVVDITAVFPPCSHQCIAKYLTTTPCSLSPLNSTCFCELHDIFPCISTCEEAEIQKFVTTHLEICTPLWYFKPYDPTFERWCDLVDGPGKRGRPAGYDDRMGSLVYKCPDWWEQRNAGKRFGIVLGIFILSLMFVYGCCGYWKHVGRKVTRIDKMKEAEKRKIMGF</sequence>
<keyword evidence="8" id="KW-0449">Lipoprotein</keyword>
<dbReference type="GO" id="GO:0005576">
    <property type="term" value="C:extracellular region"/>
    <property type="evidence" value="ECO:0007669"/>
    <property type="project" value="UniProtKB-SubCell"/>
</dbReference>
<keyword evidence="5" id="KW-0325">Glycoprotein</keyword>
<feature type="disulfide bond" evidence="9">
    <location>
        <begin position="69"/>
        <end position="76"/>
    </location>
</feature>
<evidence type="ECO:0000256" key="1">
    <source>
        <dbReference type="ARBA" id="ARBA00004589"/>
    </source>
</evidence>
<name>A0A437A3Y8_ARTFL</name>
<evidence type="ECO:0000256" key="10">
    <source>
        <dbReference type="SAM" id="Phobius"/>
    </source>
</evidence>
<gene>
    <name evidence="13" type="ORF">DFL_004180</name>
</gene>
<keyword evidence="5" id="KW-0336">GPI-anchor</keyword>
<evidence type="ECO:0000256" key="3">
    <source>
        <dbReference type="ARBA" id="ARBA00010031"/>
    </source>
</evidence>
<keyword evidence="10" id="KW-0472">Membrane</keyword>
<evidence type="ECO:0000256" key="11">
    <source>
        <dbReference type="SAM" id="SignalP"/>
    </source>
</evidence>
<evidence type="ECO:0000256" key="5">
    <source>
        <dbReference type="ARBA" id="ARBA00022622"/>
    </source>
</evidence>
<comment type="subcellular location">
    <subcellularLocation>
        <location evidence="1">Membrane</location>
        <topology evidence="1">Lipid-anchor</topology>
        <topology evidence="1">GPI-anchor</topology>
    </subcellularLocation>
    <subcellularLocation>
        <location evidence="2">Secreted</location>
    </subcellularLocation>
</comment>